<reference evidence="2" key="1">
    <citation type="submission" date="2018-05" db="EMBL/GenBank/DDBJ databases">
        <authorList>
            <person name="Lanie J.A."/>
            <person name="Ng W.-L."/>
            <person name="Kazmierczak K.M."/>
            <person name="Andrzejewski T.M."/>
            <person name="Davidsen T.M."/>
            <person name="Wayne K.J."/>
            <person name="Tettelin H."/>
            <person name="Glass J.I."/>
            <person name="Rusch D."/>
            <person name="Podicherti R."/>
            <person name="Tsui H.-C.T."/>
            <person name="Winkler M.E."/>
        </authorList>
    </citation>
    <scope>NUCLEOTIDE SEQUENCE</scope>
</reference>
<feature type="non-terminal residue" evidence="2">
    <location>
        <position position="1"/>
    </location>
</feature>
<evidence type="ECO:0000313" key="2">
    <source>
        <dbReference type="EMBL" id="SVE45673.1"/>
    </source>
</evidence>
<dbReference type="EMBL" id="UINC01218585">
    <property type="protein sequence ID" value="SVE45673.1"/>
    <property type="molecule type" value="Genomic_DNA"/>
</dbReference>
<feature type="non-terminal residue" evidence="2">
    <location>
        <position position="24"/>
    </location>
</feature>
<sequence length="24" mass="2876">SNSKDKKNGRIRRIKIANRKSFKM</sequence>
<feature type="region of interest" description="Disordered" evidence="1">
    <location>
        <begin position="1"/>
        <end position="24"/>
    </location>
</feature>
<feature type="compositionally biased region" description="Basic residues" evidence="1">
    <location>
        <begin position="9"/>
        <end position="24"/>
    </location>
</feature>
<proteinExistence type="predicted"/>
<accession>A0A383DN20</accession>
<organism evidence="2">
    <name type="scientific">marine metagenome</name>
    <dbReference type="NCBI Taxonomy" id="408172"/>
    <lineage>
        <taxon>unclassified sequences</taxon>
        <taxon>metagenomes</taxon>
        <taxon>ecological metagenomes</taxon>
    </lineage>
</organism>
<name>A0A383DN20_9ZZZZ</name>
<dbReference type="AlphaFoldDB" id="A0A383DN20"/>
<evidence type="ECO:0000256" key="1">
    <source>
        <dbReference type="SAM" id="MobiDB-lite"/>
    </source>
</evidence>
<protein>
    <submittedName>
        <fullName evidence="2">Uncharacterized protein</fullName>
    </submittedName>
</protein>
<gene>
    <name evidence="2" type="ORF">METZ01_LOCUS498527</name>
</gene>